<feature type="region of interest" description="Disordered" evidence="1">
    <location>
        <begin position="140"/>
        <end position="170"/>
    </location>
</feature>
<reference evidence="3 4" key="1">
    <citation type="submission" date="2018-08" db="EMBL/GenBank/DDBJ databases">
        <title>Fibrisoma montanum sp. nov., isolated from Danxia mountain soil.</title>
        <authorList>
            <person name="Huang Y."/>
        </authorList>
    </citation>
    <scope>NUCLEOTIDE SEQUENCE [LARGE SCALE GENOMIC DNA]</scope>
    <source>
        <strain evidence="3 4">HYT19</strain>
    </source>
</reference>
<evidence type="ECO:0000256" key="1">
    <source>
        <dbReference type="SAM" id="MobiDB-lite"/>
    </source>
</evidence>
<evidence type="ECO:0008006" key="5">
    <source>
        <dbReference type="Google" id="ProtNLM"/>
    </source>
</evidence>
<evidence type="ECO:0000313" key="3">
    <source>
        <dbReference type="EMBL" id="RIV20621.1"/>
    </source>
</evidence>
<keyword evidence="2" id="KW-0732">Signal</keyword>
<feature type="chain" id="PRO_5019018710" description="Lipocalin-like domain-containing protein" evidence="2">
    <location>
        <begin position="22"/>
        <end position="267"/>
    </location>
</feature>
<dbReference type="AlphaFoldDB" id="A0A418M4E9"/>
<comment type="caution">
    <text evidence="3">The sequence shown here is derived from an EMBL/GenBank/DDBJ whole genome shotgun (WGS) entry which is preliminary data.</text>
</comment>
<keyword evidence="4" id="KW-1185">Reference proteome</keyword>
<proteinExistence type="predicted"/>
<accession>A0A418M4E9</accession>
<dbReference type="OrthoDB" id="934672at2"/>
<gene>
    <name evidence="3" type="ORF">DYU11_21505</name>
</gene>
<evidence type="ECO:0000313" key="4">
    <source>
        <dbReference type="Proteomes" id="UP000283523"/>
    </source>
</evidence>
<dbReference type="Proteomes" id="UP000283523">
    <property type="component" value="Unassembled WGS sequence"/>
</dbReference>
<protein>
    <recommendedName>
        <fullName evidence="5">Lipocalin-like domain-containing protein</fullName>
    </recommendedName>
</protein>
<name>A0A418M4E9_9BACT</name>
<organism evidence="3 4">
    <name type="scientific">Fibrisoma montanum</name>
    <dbReference type="NCBI Taxonomy" id="2305895"/>
    <lineage>
        <taxon>Bacteria</taxon>
        <taxon>Pseudomonadati</taxon>
        <taxon>Bacteroidota</taxon>
        <taxon>Cytophagia</taxon>
        <taxon>Cytophagales</taxon>
        <taxon>Spirosomataceae</taxon>
        <taxon>Fibrisoma</taxon>
    </lineage>
</organism>
<sequence length="267" mass="28575">MKTKLLWLAIPLVSLSSCFQGDNGNTTDDANDAGGTGSPYLAREVSGVWLLSTDHRFAYDAPCNVLDEGMIQSTFNVGLTEELSVTDARNGCTFEWEGNQVSVAFGGPKPYPSIYHAEYIFDKMYQPSKQGITTGQMGDVGAATLFGPDPTGTGSERPPVLPTSPAGRDTLAQNDTATTVARVPPQATVFTEPATNTATGVAITGVGDKALWEPAKNTLHVLYNNHILNLKVQTKEKPEVRMNKAVQLAGVILSHFDDKNADLDVAE</sequence>
<dbReference type="EMBL" id="QXED01000006">
    <property type="protein sequence ID" value="RIV20621.1"/>
    <property type="molecule type" value="Genomic_DNA"/>
</dbReference>
<dbReference type="PROSITE" id="PS51257">
    <property type="entry name" value="PROKAR_LIPOPROTEIN"/>
    <property type="match status" value="1"/>
</dbReference>
<evidence type="ECO:0000256" key="2">
    <source>
        <dbReference type="SAM" id="SignalP"/>
    </source>
</evidence>
<feature type="signal peptide" evidence="2">
    <location>
        <begin position="1"/>
        <end position="21"/>
    </location>
</feature>
<dbReference type="RefSeq" id="WP_119669790.1">
    <property type="nucleotide sequence ID" value="NZ_QXED01000006.1"/>
</dbReference>